<dbReference type="InterPro" id="IPR012337">
    <property type="entry name" value="RNaseH-like_sf"/>
</dbReference>
<evidence type="ECO:0000259" key="1">
    <source>
        <dbReference type="PROSITE" id="PS50994"/>
    </source>
</evidence>
<dbReference type="GO" id="GO:0003676">
    <property type="term" value="F:nucleic acid binding"/>
    <property type="evidence" value="ECO:0007669"/>
    <property type="project" value="InterPro"/>
</dbReference>
<proteinExistence type="predicted"/>
<dbReference type="Pfam" id="PF00665">
    <property type="entry name" value="rve"/>
    <property type="match status" value="1"/>
</dbReference>
<dbReference type="EMBL" id="SZYD01000018">
    <property type="protein sequence ID" value="KAD2804422.1"/>
    <property type="molecule type" value="Genomic_DNA"/>
</dbReference>
<protein>
    <recommendedName>
        <fullName evidence="1">Integrase catalytic domain-containing protein</fullName>
    </recommendedName>
</protein>
<keyword evidence="3" id="KW-1185">Reference proteome</keyword>
<dbReference type="InterPro" id="IPR036397">
    <property type="entry name" value="RNaseH_sf"/>
</dbReference>
<dbReference type="SUPFAM" id="SSF53098">
    <property type="entry name" value="Ribonuclease H-like"/>
    <property type="match status" value="1"/>
</dbReference>
<dbReference type="PANTHER" id="PTHR42648">
    <property type="entry name" value="TRANSPOSASE, PUTATIVE-RELATED"/>
    <property type="match status" value="1"/>
</dbReference>
<name>A0A5N6LUG7_9ASTR</name>
<dbReference type="PANTHER" id="PTHR42648:SF18">
    <property type="entry name" value="RETROTRANSPOSON, UNCLASSIFIED-LIKE PROTEIN"/>
    <property type="match status" value="1"/>
</dbReference>
<dbReference type="Pfam" id="PF25597">
    <property type="entry name" value="SH3_retrovirus"/>
    <property type="match status" value="1"/>
</dbReference>
<dbReference type="GO" id="GO:0015074">
    <property type="term" value="P:DNA integration"/>
    <property type="evidence" value="ECO:0007669"/>
    <property type="project" value="InterPro"/>
</dbReference>
<feature type="domain" description="Integrase catalytic" evidence="1">
    <location>
        <begin position="3"/>
        <end position="101"/>
    </location>
</feature>
<dbReference type="PROSITE" id="PS50994">
    <property type="entry name" value="INTEGRASE"/>
    <property type="match status" value="1"/>
</dbReference>
<reference evidence="2 3" key="1">
    <citation type="submission" date="2019-05" db="EMBL/GenBank/DDBJ databases">
        <title>Mikania micrantha, genome provides insights into the molecular mechanism of rapid growth.</title>
        <authorList>
            <person name="Liu B."/>
        </authorList>
    </citation>
    <scope>NUCLEOTIDE SEQUENCE [LARGE SCALE GENOMIC DNA]</scope>
    <source>
        <strain evidence="2">NLD-2019</strain>
        <tissue evidence="2">Leaf</tissue>
    </source>
</reference>
<comment type="caution">
    <text evidence="2">The sequence shown here is derived from an EMBL/GenBank/DDBJ whole genome shotgun (WGS) entry which is preliminary data.</text>
</comment>
<dbReference type="OrthoDB" id="1751476at2759"/>
<dbReference type="Proteomes" id="UP000326396">
    <property type="component" value="Linkage Group LG8"/>
</dbReference>
<dbReference type="Gene3D" id="3.30.420.10">
    <property type="entry name" value="Ribonuclease H-like superfamily/Ribonuclease H"/>
    <property type="match status" value="1"/>
</dbReference>
<sequence>MFRANRLLELVYVDVCGTITPTTKGGNRYMLLLVDDHSRYMWEFIIKSKDEVFDCLERFKSHIELETGCTIRKLRMDNGGEFTSKRLAELCNKAGIQHQYTYCSILPTAKWGSGEAKQNCVEHDQEYLKGNEPSPRPLGKRYKALHLHPKQNDHQGSNEHNPYEIHKGMKPNLEHIKMVHLRTQPGTKAYRMFNPVTGKVHVTRDVQFDESGGWIREETKEESRVKDHTWTSFCSSTKAWLMTPQLQWKKPMMTSVKGLKALDELDDVDLMLADDDPKNYLEERDVKEWQQAMEAEITSFEKNHTWSLTNLPEGAKPIGLKWELAEEFCDIAPNEVISQPPAEQKSARKRPLIMVRHQLPHVHRRYTIRALEVCVVLLVQVYVVIFMDFGDHLPNTYRILV</sequence>
<dbReference type="InterPro" id="IPR039537">
    <property type="entry name" value="Retrotran_Ty1/copia-like"/>
</dbReference>
<evidence type="ECO:0000313" key="2">
    <source>
        <dbReference type="EMBL" id="KAD2804422.1"/>
    </source>
</evidence>
<dbReference type="InterPro" id="IPR001584">
    <property type="entry name" value="Integrase_cat-core"/>
</dbReference>
<dbReference type="InterPro" id="IPR057670">
    <property type="entry name" value="SH3_retrovirus"/>
</dbReference>
<evidence type="ECO:0000313" key="3">
    <source>
        <dbReference type="Proteomes" id="UP000326396"/>
    </source>
</evidence>
<gene>
    <name evidence="2" type="ORF">E3N88_37799</name>
</gene>
<dbReference type="AlphaFoldDB" id="A0A5N6LUG7"/>
<organism evidence="2 3">
    <name type="scientific">Mikania micrantha</name>
    <name type="common">bitter vine</name>
    <dbReference type="NCBI Taxonomy" id="192012"/>
    <lineage>
        <taxon>Eukaryota</taxon>
        <taxon>Viridiplantae</taxon>
        <taxon>Streptophyta</taxon>
        <taxon>Embryophyta</taxon>
        <taxon>Tracheophyta</taxon>
        <taxon>Spermatophyta</taxon>
        <taxon>Magnoliopsida</taxon>
        <taxon>eudicotyledons</taxon>
        <taxon>Gunneridae</taxon>
        <taxon>Pentapetalae</taxon>
        <taxon>asterids</taxon>
        <taxon>campanulids</taxon>
        <taxon>Asterales</taxon>
        <taxon>Asteraceae</taxon>
        <taxon>Asteroideae</taxon>
        <taxon>Heliantheae alliance</taxon>
        <taxon>Eupatorieae</taxon>
        <taxon>Mikania</taxon>
    </lineage>
</organism>
<accession>A0A5N6LUG7</accession>